<dbReference type="EMBL" id="JAUCGM010000314">
    <property type="protein sequence ID" value="MDM8562843.1"/>
    <property type="molecule type" value="Genomic_DNA"/>
</dbReference>
<dbReference type="PRINTS" id="PR01181">
    <property type="entry name" value="DAPDCRBXLASE"/>
</dbReference>
<evidence type="ECO:0000313" key="8">
    <source>
        <dbReference type="EMBL" id="MDM8562843.1"/>
    </source>
</evidence>
<dbReference type="PANTHER" id="PTHR43727:SF2">
    <property type="entry name" value="GROUP IV DECARBOXYLASE"/>
    <property type="match status" value="1"/>
</dbReference>
<dbReference type="NCBIfam" id="TIGR01048">
    <property type="entry name" value="lysA"/>
    <property type="match status" value="1"/>
</dbReference>
<keyword evidence="6" id="KW-0028">Amino-acid biosynthesis</keyword>
<evidence type="ECO:0000259" key="7">
    <source>
        <dbReference type="Pfam" id="PF02784"/>
    </source>
</evidence>
<dbReference type="SUPFAM" id="SSF50621">
    <property type="entry name" value="Alanine racemase C-terminal domain-like"/>
    <property type="match status" value="1"/>
</dbReference>
<dbReference type="PRINTS" id="PR01179">
    <property type="entry name" value="ODADCRBXLASE"/>
</dbReference>
<evidence type="ECO:0000256" key="5">
    <source>
        <dbReference type="NCBIfam" id="TIGR01048"/>
    </source>
</evidence>
<dbReference type="EC" id="4.1.1.20" evidence="5 6"/>
<dbReference type="InterPro" id="IPR000183">
    <property type="entry name" value="Orn/DAP/Arg_de-COase"/>
</dbReference>
<dbReference type="PANTHER" id="PTHR43727">
    <property type="entry name" value="DIAMINOPIMELATE DECARBOXYLASE"/>
    <property type="match status" value="1"/>
</dbReference>
<keyword evidence="3" id="KW-0663">Pyridoxal phosphate</keyword>
<feature type="domain" description="Orn/DAP/Arg decarboxylase 2 N-terminal" evidence="7">
    <location>
        <begin position="1"/>
        <end position="251"/>
    </location>
</feature>
<organism evidence="8 9">
    <name type="scientific">Candidatus Marithioploca araucensis</name>
    <dbReference type="NCBI Taxonomy" id="70273"/>
    <lineage>
        <taxon>Bacteria</taxon>
        <taxon>Pseudomonadati</taxon>
        <taxon>Pseudomonadota</taxon>
        <taxon>Gammaproteobacteria</taxon>
        <taxon>Thiotrichales</taxon>
        <taxon>Thiotrichaceae</taxon>
        <taxon>Candidatus Marithioploca</taxon>
    </lineage>
</organism>
<keyword evidence="2 6" id="KW-0210">Decarboxylase</keyword>
<gene>
    <name evidence="8" type="primary">lysA</name>
    <name evidence="8" type="ORF">QUF54_05760</name>
</gene>
<evidence type="ECO:0000256" key="3">
    <source>
        <dbReference type="ARBA" id="ARBA00022898"/>
    </source>
</evidence>
<protein>
    <recommendedName>
        <fullName evidence="5 6">Diaminopimelate decarboxylase</fullName>
        <ecNumber evidence="5 6">4.1.1.20</ecNumber>
    </recommendedName>
</protein>
<dbReference type="Proteomes" id="UP001171945">
    <property type="component" value="Unassembled WGS sequence"/>
</dbReference>
<name>A0ABT7VTG0_9GAMM</name>
<dbReference type="InterPro" id="IPR029066">
    <property type="entry name" value="PLP-binding_barrel"/>
</dbReference>
<dbReference type="Gene3D" id="2.40.37.10">
    <property type="entry name" value="Lyase, Ornithine Decarboxylase, Chain A, domain 1"/>
    <property type="match status" value="1"/>
</dbReference>
<evidence type="ECO:0000256" key="6">
    <source>
        <dbReference type="RuleBase" id="RU003738"/>
    </source>
</evidence>
<keyword evidence="9" id="KW-1185">Reference proteome</keyword>
<dbReference type="InterPro" id="IPR002986">
    <property type="entry name" value="DAP_deCOOHase_LysA"/>
</dbReference>
<dbReference type="InterPro" id="IPR022644">
    <property type="entry name" value="De-COase2_N"/>
</dbReference>
<feature type="non-terminal residue" evidence="8">
    <location>
        <position position="1"/>
    </location>
</feature>
<comment type="pathway">
    <text evidence="6">Amino-acid biosynthesis; L-lysine biosynthesis via DAP pathway; L-lysine from DL-2,6-diaminopimelate: step 1/1.</text>
</comment>
<keyword evidence="6" id="KW-0457">Lysine biosynthesis</keyword>
<comment type="cofactor">
    <cofactor evidence="1 6">
        <name>pyridoxal 5'-phosphate</name>
        <dbReference type="ChEBI" id="CHEBI:597326"/>
    </cofactor>
</comment>
<sequence length="390" mass="42937">IRKQYDALKSAIPKKVKIFYAIKANPNPSVCSFLRSLGAGAEIASSGELYVALKVGFEGKDIVYNGPGKTDEDIQYAIKSDVHLINVESLDELHRLNAIAKNEHRPVKVCVRVNPIQGVKKVKMQTGGGSQKLGIDEEQIETVVKTALSLNWIELQGIHVYVGSQILDEGVLLESIDNTLQIAGQMAKQFGLPLKCLNFGGGLGVPYNESEPKFDVENFGQGLTTLIHKASLLFDLSDTQFILEPGRFLVSDAGIFLTKVISVKESRGKKYAIVDGGINHAFLPIRMNKKYPTAIANKMNWPNENTTTIGGPLCTSMDVFTNEVELPHVELNDIISIFNSGAYGFSASLLYFLSAPMPAEVIVQNGQHFLARRRGKKEDFLSNCELTFRF</sequence>
<comment type="caution">
    <text evidence="8">The sequence shown here is derived from an EMBL/GenBank/DDBJ whole genome shotgun (WGS) entry which is preliminary data.</text>
</comment>
<dbReference type="InterPro" id="IPR009006">
    <property type="entry name" value="Ala_racemase/Decarboxylase_C"/>
</dbReference>
<keyword evidence="4 6" id="KW-0456">Lyase</keyword>
<evidence type="ECO:0000256" key="4">
    <source>
        <dbReference type="ARBA" id="ARBA00023239"/>
    </source>
</evidence>
<dbReference type="GO" id="GO:0008836">
    <property type="term" value="F:diaminopimelate decarboxylase activity"/>
    <property type="evidence" value="ECO:0007669"/>
    <property type="project" value="UniProtKB-EC"/>
</dbReference>
<evidence type="ECO:0000313" key="9">
    <source>
        <dbReference type="Proteomes" id="UP001171945"/>
    </source>
</evidence>
<proteinExistence type="predicted"/>
<accession>A0ABT7VTG0</accession>
<comment type="catalytic activity">
    <reaction evidence="6">
        <text>meso-2,6-diaminopimelate + H(+) = L-lysine + CO2</text>
        <dbReference type="Rhea" id="RHEA:15101"/>
        <dbReference type="ChEBI" id="CHEBI:15378"/>
        <dbReference type="ChEBI" id="CHEBI:16526"/>
        <dbReference type="ChEBI" id="CHEBI:32551"/>
        <dbReference type="ChEBI" id="CHEBI:57791"/>
        <dbReference type="EC" id="4.1.1.20"/>
    </reaction>
</comment>
<evidence type="ECO:0000256" key="1">
    <source>
        <dbReference type="ARBA" id="ARBA00001933"/>
    </source>
</evidence>
<dbReference type="Pfam" id="PF02784">
    <property type="entry name" value="Orn_Arg_deC_N"/>
    <property type="match status" value="1"/>
</dbReference>
<evidence type="ECO:0000256" key="2">
    <source>
        <dbReference type="ARBA" id="ARBA00022793"/>
    </source>
</evidence>
<reference evidence="8" key="1">
    <citation type="submission" date="2023-06" db="EMBL/GenBank/DDBJ databases">
        <title>Uncultivated large filamentous bacteria from sulfidic sediments reveal new species and different genomic features in energy metabolism and defense.</title>
        <authorList>
            <person name="Fonseca A."/>
        </authorList>
    </citation>
    <scope>NUCLEOTIDE SEQUENCE</scope>
    <source>
        <strain evidence="8">HSG4</strain>
    </source>
</reference>
<dbReference type="SUPFAM" id="SSF51419">
    <property type="entry name" value="PLP-binding barrel"/>
    <property type="match status" value="1"/>
</dbReference>
<dbReference type="Gene3D" id="3.20.20.10">
    <property type="entry name" value="Alanine racemase"/>
    <property type="match status" value="1"/>
</dbReference>